<accession>A0A9D9EPR1</accession>
<gene>
    <name evidence="1" type="ORF">IAC06_00800</name>
</gene>
<dbReference type="Proteomes" id="UP000823661">
    <property type="component" value="Unassembled WGS sequence"/>
</dbReference>
<comment type="caution">
    <text evidence="1">The sequence shown here is derived from an EMBL/GenBank/DDBJ whole genome shotgun (WGS) entry which is preliminary data.</text>
</comment>
<reference evidence="1" key="2">
    <citation type="journal article" date="2021" name="PeerJ">
        <title>Extensive microbial diversity within the chicken gut microbiome revealed by metagenomics and culture.</title>
        <authorList>
            <person name="Gilroy R."/>
            <person name="Ravi A."/>
            <person name="Getino M."/>
            <person name="Pursley I."/>
            <person name="Horton D.L."/>
            <person name="Alikhan N.F."/>
            <person name="Baker D."/>
            <person name="Gharbi K."/>
            <person name="Hall N."/>
            <person name="Watson M."/>
            <person name="Adriaenssens E.M."/>
            <person name="Foster-Nyarko E."/>
            <person name="Jarju S."/>
            <person name="Secka A."/>
            <person name="Antonio M."/>
            <person name="Oren A."/>
            <person name="Chaudhuri R.R."/>
            <person name="La Ragione R."/>
            <person name="Hildebrand F."/>
            <person name="Pallen M.J."/>
        </authorList>
    </citation>
    <scope>NUCLEOTIDE SEQUENCE</scope>
    <source>
        <strain evidence="1">B1-20833</strain>
    </source>
</reference>
<evidence type="ECO:0000313" key="1">
    <source>
        <dbReference type="EMBL" id="MBO8451408.1"/>
    </source>
</evidence>
<organism evidence="1 2">
    <name type="scientific">Candidatus Cryptobacteroides intestinavium</name>
    <dbReference type="NCBI Taxonomy" id="2840766"/>
    <lineage>
        <taxon>Bacteria</taxon>
        <taxon>Pseudomonadati</taxon>
        <taxon>Bacteroidota</taxon>
        <taxon>Bacteroidia</taxon>
        <taxon>Bacteroidales</taxon>
        <taxon>Candidatus Cryptobacteroides</taxon>
    </lineage>
</organism>
<dbReference type="AlphaFoldDB" id="A0A9D9EPR1"/>
<proteinExistence type="predicted"/>
<reference evidence="1" key="1">
    <citation type="submission" date="2020-10" db="EMBL/GenBank/DDBJ databases">
        <authorList>
            <person name="Gilroy R."/>
        </authorList>
    </citation>
    <scope>NUCLEOTIDE SEQUENCE</scope>
    <source>
        <strain evidence="1">B1-20833</strain>
    </source>
</reference>
<sequence length="77" mass="8420">MYIQNFLLGDTRTVSAGIFADGTDDGSSEKASVFNFVAEDGLIPCAQRRSSVFFSRFFASLQNDREALRMTGRGGSE</sequence>
<name>A0A9D9EPR1_9BACT</name>
<evidence type="ECO:0000313" key="2">
    <source>
        <dbReference type="Proteomes" id="UP000823661"/>
    </source>
</evidence>
<dbReference type="EMBL" id="JADIMI010000009">
    <property type="protein sequence ID" value="MBO8451408.1"/>
    <property type="molecule type" value="Genomic_DNA"/>
</dbReference>
<protein>
    <submittedName>
        <fullName evidence="1">Uncharacterized protein</fullName>
    </submittedName>
</protein>